<protein>
    <submittedName>
        <fullName evidence="2">Pentatricopeptide repeat-containing protein</fullName>
    </submittedName>
</protein>
<keyword evidence="1" id="KW-1185">Reference proteome</keyword>
<reference evidence="2" key="3">
    <citation type="submission" date="2016-06" db="UniProtKB">
        <authorList>
            <consortium name="WormBaseParasite"/>
        </authorList>
    </citation>
    <scope>IDENTIFICATION</scope>
</reference>
<organism evidence="1 2">
    <name type="scientific">Globodera pallida</name>
    <name type="common">Potato cyst nematode worm</name>
    <name type="synonym">Heterodera pallida</name>
    <dbReference type="NCBI Taxonomy" id="36090"/>
    <lineage>
        <taxon>Eukaryota</taxon>
        <taxon>Metazoa</taxon>
        <taxon>Ecdysozoa</taxon>
        <taxon>Nematoda</taxon>
        <taxon>Chromadorea</taxon>
        <taxon>Rhabditida</taxon>
        <taxon>Tylenchina</taxon>
        <taxon>Tylenchomorpha</taxon>
        <taxon>Tylenchoidea</taxon>
        <taxon>Heteroderidae</taxon>
        <taxon>Heteroderinae</taxon>
        <taxon>Globodera</taxon>
    </lineage>
</organism>
<evidence type="ECO:0000313" key="1">
    <source>
        <dbReference type="Proteomes" id="UP000050741"/>
    </source>
</evidence>
<dbReference type="WBParaSite" id="GPLIN_000276100">
    <property type="protein sequence ID" value="GPLIN_000276100"/>
    <property type="gene ID" value="GPLIN_000276100"/>
</dbReference>
<sequence>MDSKTNSIFGLALEKCLNRSQRWKRMQIRGHWAFELPIRQEKSGCSYHPTKKAMCYLGALLLRRLSLLDKLLFLSGRSADSSMGYIEIRHMLTFNLMSVAMLSEIATFGFESTPKGFLQQWTRFSREHDLAIICREIGGAEERANESSNVIRSHSHWTICQSKQKKRKKSGCGLKRN</sequence>
<proteinExistence type="predicted"/>
<name>A0A183BQ75_GLOPA</name>
<accession>A0A183BQ75</accession>
<reference evidence="1" key="2">
    <citation type="submission" date="2014-05" db="EMBL/GenBank/DDBJ databases">
        <title>The genome and life-stage specific transcriptomes of Globodera pallida elucidate key aspects of plant parasitism by a cyst nematode.</title>
        <authorList>
            <person name="Cotton J.A."/>
            <person name="Lilley C.J."/>
            <person name="Jones L.M."/>
            <person name="Kikuchi T."/>
            <person name="Reid A.J."/>
            <person name="Thorpe P."/>
            <person name="Tsai I.J."/>
            <person name="Beasley H."/>
            <person name="Blok V."/>
            <person name="Cock P.J.A."/>
            <person name="Van den Akker S.E."/>
            <person name="Holroyd N."/>
            <person name="Hunt M."/>
            <person name="Mantelin S."/>
            <person name="Naghra H."/>
            <person name="Pain A."/>
            <person name="Palomares-Rius J.E."/>
            <person name="Zarowiecki M."/>
            <person name="Berriman M."/>
            <person name="Jones J.T."/>
            <person name="Urwin P.E."/>
        </authorList>
    </citation>
    <scope>NUCLEOTIDE SEQUENCE [LARGE SCALE GENOMIC DNA]</scope>
    <source>
        <strain evidence="1">Lindley</strain>
    </source>
</reference>
<dbReference type="AlphaFoldDB" id="A0A183BQ75"/>
<reference evidence="1" key="1">
    <citation type="submission" date="2013-12" db="EMBL/GenBank/DDBJ databases">
        <authorList>
            <person name="Aslett M."/>
        </authorList>
    </citation>
    <scope>NUCLEOTIDE SEQUENCE [LARGE SCALE GENOMIC DNA]</scope>
    <source>
        <strain evidence="1">Lindley</strain>
    </source>
</reference>
<evidence type="ECO:0000313" key="2">
    <source>
        <dbReference type="WBParaSite" id="GPLIN_000276100"/>
    </source>
</evidence>
<dbReference type="Proteomes" id="UP000050741">
    <property type="component" value="Unassembled WGS sequence"/>
</dbReference>